<gene>
    <name evidence="2" type="ORF">SAMN02745775_1014</name>
</gene>
<dbReference type="OrthoDB" id="9810247at2"/>
<feature type="domain" description="Spore protein YkvP/CgeB glycosyl transferase-like" evidence="1">
    <location>
        <begin position="408"/>
        <end position="531"/>
    </location>
</feature>
<dbReference type="Pfam" id="PF13489">
    <property type="entry name" value="Methyltransf_23"/>
    <property type="match status" value="1"/>
</dbReference>
<keyword evidence="2" id="KW-0808">Transferase</keyword>
<evidence type="ECO:0000259" key="1">
    <source>
        <dbReference type="Pfam" id="PF13524"/>
    </source>
</evidence>
<dbReference type="RefSeq" id="WP_092953631.1">
    <property type="nucleotide sequence ID" value="NZ_FOSQ01000001.1"/>
</dbReference>
<dbReference type="GO" id="GO:0016740">
    <property type="term" value="F:transferase activity"/>
    <property type="evidence" value="ECO:0007669"/>
    <property type="project" value="UniProtKB-KW"/>
</dbReference>
<protein>
    <submittedName>
        <fullName evidence="2">Glycosyl transferases group 1</fullName>
    </submittedName>
</protein>
<dbReference type="SUPFAM" id="SSF53756">
    <property type="entry name" value="UDP-Glycosyltransferase/glycogen phosphorylase"/>
    <property type="match status" value="1"/>
</dbReference>
<dbReference type="Proteomes" id="UP000199473">
    <property type="component" value="Unassembled WGS sequence"/>
</dbReference>
<dbReference type="AlphaFoldDB" id="A0A1I3X5V4"/>
<name>A0A1I3X5V4_9PROT</name>
<dbReference type="Pfam" id="PF13524">
    <property type="entry name" value="Glyco_trans_1_2"/>
    <property type="match status" value="1"/>
</dbReference>
<proteinExistence type="predicted"/>
<dbReference type="Gene3D" id="3.40.50.2000">
    <property type="entry name" value="Glycogen Phosphorylase B"/>
    <property type="match status" value="1"/>
</dbReference>
<reference evidence="2 3" key="1">
    <citation type="submission" date="2016-10" db="EMBL/GenBank/DDBJ databases">
        <authorList>
            <person name="de Groot N.N."/>
        </authorList>
    </citation>
    <scope>NUCLEOTIDE SEQUENCE [LARGE SCALE GENOMIC DNA]</scope>
    <source>
        <strain evidence="2 3">DSM 19981</strain>
    </source>
</reference>
<accession>A0A1I3X5V4</accession>
<dbReference type="EMBL" id="FOSQ01000001">
    <property type="protein sequence ID" value="SFK14958.1"/>
    <property type="molecule type" value="Genomic_DNA"/>
</dbReference>
<dbReference type="Gene3D" id="3.40.50.150">
    <property type="entry name" value="Vaccinia Virus protein VP39"/>
    <property type="match status" value="1"/>
</dbReference>
<dbReference type="InterPro" id="IPR029063">
    <property type="entry name" value="SAM-dependent_MTases_sf"/>
</dbReference>
<dbReference type="SUPFAM" id="SSF53335">
    <property type="entry name" value="S-adenosyl-L-methionine-dependent methyltransferases"/>
    <property type="match status" value="1"/>
</dbReference>
<organism evidence="2 3">
    <name type="scientific">Falsiroseomonas stagni DSM 19981</name>
    <dbReference type="NCBI Taxonomy" id="1123062"/>
    <lineage>
        <taxon>Bacteria</taxon>
        <taxon>Pseudomonadati</taxon>
        <taxon>Pseudomonadota</taxon>
        <taxon>Alphaproteobacteria</taxon>
        <taxon>Acetobacterales</taxon>
        <taxon>Roseomonadaceae</taxon>
        <taxon>Falsiroseomonas</taxon>
    </lineage>
</organism>
<dbReference type="PANTHER" id="PTHR43861">
    <property type="entry name" value="TRANS-ACONITATE 2-METHYLTRANSFERASE-RELATED"/>
    <property type="match status" value="1"/>
</dbReference>
<evidence type="ECO:0000313" key="2">
    <source>
        <dbReference type="EMBL" id="SFK14958.1"/>
    </source>
</evidence>
<dbReference type="CDD" id="cd02440">
    <property type="entry name" value="AdoMet_MTases"/>
    <property type="match status" value="1"/>
</dbReference>
<dbReference type="STRING" id="1123062.SAMN02745775_1014"/>
<evidence type="ECO:0000313" key="3">
    <source>
        <dbReference type="Proteomes" id="UP000199473"/>
    </source>
</evidence>
<keyword evidence="3" id="KW-1185">Reference proteome</keyword>
<sequence>MSHDDGFVYGSDANPDLLSRIPRDAATILDVGCGAGALGAAFRRINPKTRVIGIEPDPALAARARTHLAEVLSLDIEATRPPLEDGSLDAMIFGDVLEHLRDPWAVLKRDASLLSDQGVLLVCIPNLEHWSFAARLLAGAWNYEDHGLYDRTHLRWFTPRMMQQALSDAGLVPIEVAPRIFLPEQAEAFAAALAPALRTLGIDQAGWLDRSRPLQYVWRATRRAPRTMIVGARTLADPVAAMAEVRVLQPMRDIATAPGIGTIASADLPMPPGGAEIDRVMVLQRLFLRPGAESLGYIQGLRGSGAVIVQEFDDDPERWPDIAAANDMTFRAVHAVQTSTPRLARLLRQWNAEVEVFPNSVETLPIPRNFRDPGQLTIFFGALNREADIAPFLPVLDQAMAEADGRLRIEVVHDRASFDALATPHKRFTPSCDYATYRGIMAGCELAFLPLARTRFNSMKSDIKAVEAASHRLCCLASPTVYEDSIRDGETGVILPDPAALLAALRGFIANPDAARAMAEAAHGWVRDERMAAYQMRRRIDWYRSLCDRRVALDAALEARLATLARAA</sequence>
<dbReference type="InterPro" id="IPR055259">
    <property type="entry name" value="YkvP/CgeB_Glyco_trans-like"/>
</dbReference>